<comment type="caution">
    <text evidence="2">The sequence shown here is derived from an EMBL/GenBank/DDBJ whole genome shotgun (WGS) entry which is preliminary data.</text>
</comment>
<keyword evidence="1" id="KW-0732">Signal</keyword>
<dbReference type="InterPro" id="IPR037175">
    <property type="entry name" value="KFase_sf"/>
</dbReference>
<dbReference type="PANTHER" id="PTHR31118">
    <property type="entry name" value="CYCLASE-LIKE PROTEIN 2"/>
    <property type="match status" value="1"/>
</dbReference>
<dbReference type="RefSeq" id="WP_408625236.1">
    <property type="nucleotide sequence ID" value="NZ_JBEQCT010000013.1"/>
</dbReference>
<reference evidence="2 3" key="1">
    <citation type="journal article" date="2013" name="Int. J. Syst. Evol. Microbiol.">
        <title>Celerinatantimonas yamalensis sp. nov., a cold-adapted diazotrophic bacterium from a cold permafrost brine.</title>
        <authorList>
            <person name="Shcherbakova V."/>
            <person name="Chuvilskaya N."/>
            <person name="Rivkina E."/>
            <person name="Demidov N."/>
            <person name="Uchaeva V."/>
            <person name="Suetin S."/>
            <person name="Suzina N."/>
            <person name="Gilichinsky D."/>
        </authorList>
    </citation>
    <scope>NUCLEOTIDE SEQUENCE [LARGE SCALE GENOMIC DNA]</scope>
    <source>
        <strain evidence="2 3">C7</strain>
    </source>
</reference>
<proteinExistence type="predicted"/>
<dbReference type="InterPro" id="IPR007325">
    <property type="entry name" value="KFase/CYL"/>
</dbReference>
<dbReference type="Gene3D" id="3.50.30.50">
    <property type="entry name" value="Putative cyclase"/>
    <property type="match status" value="1"/>
</dbReference>
<name>A0ABW9GF85_9GAMM</name>
<keyword evidence="2" id="KW-0378">Hydrolase</keyword>
<feature type="chain" id="PRO_5045892296" evidence="1">
    <location>
        <begin position="25"/>
        <end position="262"/>
    </location>
</feature>
<keyword evidence="3" id="KW-1185">Reference proteome</keyword>
<evidence type="ECO:0000256" key="1">
    <source>
        <dbReference type="SAM" id="SignalP"/>
    </source>
</evidence>
<feature type="signal peptide" evidence="1">
    <location>
        <begin position="1"/>
        <end position="24"/>
    </location>
</feature>
<dbReference type="GO" id="GO:0016787">
    <property type="term" value="F:hydrolase activity"/>
    <property type="evidence" value="ECO:0007669"/>
    <property type="project" value="UniProtKB-KW"/>
</dbReference>
<evidence type="ECO:0000313" key="2">
    <source>
        <dbReference type="EMBL" id="MFM2486936.1"/>
    </source>
</evidence>
<sequence>MYLHRSYIARLFALIFCISNLAYADQTVMNTISFHKIITLSHRITTDIPLWPGDPQVQFKTVATMAKDGYYLREFSIGEHSATHMNAPNSFINGAAGIDSYQPSDLVHQAVVIDVSKKTLHDADYVITIDDVKAWEHQHGTIPAGSMVLFYTGWENYWHQPKKFLNIDADGHLHFPGVGGKTATFLLKQRHIAGIGIDTHGVDPSADENYQTNTQLMAAHKISIECITNLTQLPATGTTMVIGLPRLKDGSGSPVAITAFVP</sequence>
<dbReference type="EMBL" id="JBEQCT010000013">
    <property type="protein sequence ID" value="MFM2486936.1"/>
    <property type="molecule type" value="Genomic_DNA"/>
</dbReference>
<dbReference type="PANTHER" id="PTHR31118:SF12">
    <property type="entry name" value="CYCLASE-LIKE PROTEIN 2"/>
    <property type="match status" value="1"/>
</dbReference>
<dbReference type="Proteomes" id="UP001629953">
    <property type="component" value="Unassembled WGS sequence"/>
</dbReference>
<organism evidence="2 3">
    <name type="scientific">Celerinatantimonas yamalensis</name>
    <dbReference type="NCBI Taxonomy" id="559956"/>
    <lineage>
        <taxon>Bacteria</taxon>
        <taxon>Pseudomonadati</taxon>
        <taxon>Pseudomonadota</taxon>
        <taxon>Gammaproteobacteria</taxon>
        <taxon>Celerinatantimonadaceae</taxon>
        <taxon>Celerinatantimonas</taxon>
    </lineage>
</organism>
<gene>
    <name evidence="2" type="ORF">ABUE30_18040</name>
</gene>
<dbReference type="SUPFAM" id="SSF102198">
    <property type="entry name" value="Putative cyclase"/>
    <property type="match status" value="1"/>
</dbReference>
<evidence type="ECO:0000313" key="3">
    <source>
        <dbReference type="Proteomes" id="UP001629953"/>
    </source>
</evidence>
<accession>A0ABW9GF85</accession>
<dbReference type="EC" id="3.5.-.-" evidence="2"/>
<protein>
    <submittedName>
        <fullName evidence="2">Cyclase family protein</fullName>
        <ecNumber evidence="2">3.5.-.-</ecNumber>
    </submittedName>
</protein>
<dbReference type="Pfam" id="PF04199">
    <property type="entry name" value="Cyclase"/>
    <property type="match status" value="1"/>
</dbReference>